<evidence type="ECO:0000313" key="1">
    <source>
        <dbReference type="EMBL" id="BCA30487.1"/>
    </source>
</evidence>
<dbReference type="RefSeq" id="WP_172434516.1">
    <property type="nucleotide sequence ID" value="NZ_AP022642.1"/>
</dbReference>
<dbReference type="EMBL" id="AP022642">
    <property type="protein sequence ID" value="BCA30487.1"/>
    <property type="molecule type" value="Genomic_DNA"/>
</dbReference>
<dbReference type="Proteomes" id="UP000501237">
    <property type="component" value="Chromosome"/>
</dbReference>
<dbReference type="SUPFAM" id="SSF48613">
    <property type="entry name" value="Heme oxygenase-like"/>
    <property type="match status" value="1"/>
</dbReference>
<dbReference type="AlphaFoldDB" id="A0A679GV07"/>
<protein>
    <recommendedName>
        <fullName evidence="3">Heme oxygenase</fullName>
    </recommendedName>
</protein>
<proteinExistence type="predicted"/>
<evidence type="ECO:0000313" key="2">
    <source>
        <dbReference type="Proteomes" id="UP000501237"/>
    </source>
</evidence>
<sequence length="195" mass="21261">MRVREHLRQAGAPWHEAVDAAFSRFDLSQADGYRAFLRAHARALPGLEQALEQAGIAQLVPDWPARRRRHALLADLADLGLSPPPTAAPCLDAKPGLLWGLAYVLEGSRLGGRLLARQVTGAQADLPVRYLGHGQDQPLWPDFLRQLEAHAHDLPEADLEQGVILGFRHFLNAAEPPAEQSAGCAELGEPHRIPA</sequence>
<reference evidence="1 2" key="1">
    <citation type="journal article" date="2020" name="Microbiol. Resour. Announc.">
        <title>Complete genome sequence of Pseudomonas otitidis strain MrB4, isolated from Lake Biwa in Japan.</title>
        <authorList>
            <person name="Miyazaki K."/>
            <person name="Hase E."/>
            <person name="Maruya T."/>
        </authorList>
    </citation>
    <scope>NUCLEOTIDE SEQUENCE [LARGE SCALE GENOMIC DNA]</scope>
    <source>
        <strain evidence="1 2">MrB4</strain>
    </source>
</reference>
<evidence type="ECO:0008006" key="3">
    <source>
        <dbReference type="Google" id="ProtNLM"/>
    </source>
</evidence>
<gene>
    <name evidence="1" type="ORF">PtoMrB4_44640</name>
</gene>
<accession>A0A679GV07</accession>
<dbReference type="Gene3D" id="1.20.910.10">
    <property type="entry name" value="Heme oxygenase-like"/>
    <property type="match status" value="1"/>
</dbReference>
<dbReference type="KEGG" id="poj:PtoMrB4_44640"/>
<dbReference type="GeneID" id="57399682"/>
<organism evidence="1 2">
    <name type="scientific">Metapseudomonas otitidis</name>
    <dbReference type="NCBI Taxonomy" id="319939"/>
    <lineage>
        <taxon>Bacteria</taxon>
        <taxon>Pseudomonadati</taxon>
        <taxon>Pseudomonadota</taxon>
        <taxon>Gammaproteobacteria</taxon>
        <taxon>Pseudomonadales</taxon>
        <taxon>Pseudomonadaceae</taxon>
        <taxon>Metapseudomonas</taxon>
    </lineage>
</organism>
<dbReference type="InterPro" id="IPR016084">
    <property type="entry name" value="Haem_Oase-like_multi-hlx"/>
</dbReference>
<dbReference type="CDD" id="cd19166">
    <property type="entry name" value="HemeO-bac"/>
    <property type="match status" value="1"/>
</dbReference>
<name>A0A679GV07_9GAMM</name>